<dbReference type="OMA" id="LAWHIVG"/>
<dbReference type="EMBL" id="CH480815">
    <property type="protein sequence ID" value="EDW41323.1"/>
    <property type="molecule type" value="Genomic_DNA"/>
</dbReference>
<evidence type="ECO:0000313" key="2">
    <source>
        <dbReference type="Proteomes" id="UP000001292"/>
    </source>
</evidence>
<dbReference type="Proteomes" id="UP000001292">
    <property type="component" value="Unassembled WGS sequence"/>
</dbReference>
<accession>B4HG77</accession>
<reference evidence="1 2" key="1">
    <citation type="journal article" date="2007" name="Nature">
        <title>Evolution of genes and genomes on the Drosophila phylogeny.</title>
        <authorList>
            <consortium name="Drosophila 12 Genomes Consortium"/>
            <person name="Clark A.G."/>
            <person name="Eisen M.B."/>
            <person name="Smith D.R."/>
            <person name="Bergman C.M."/>
            <person name="Oliver B."/>
            <person name="Markow T.A."/>
            <person name="Kaufman T.C."/>
            <person name="Kellis M."/>
            <person name="Gelbart W."/>
            <person name="Iyer V.N."/>
            <person name="Pollard D.A."/>
            <person name="Sackton T.B."/>
            <person name="Larracuente A.M."/>
            <person name="Singh N.D."/>
            <person name="Abad J.P."/>
            <person name="Abt D.N."/>
            <person name="Adryan B."/>
            <person name="Aguade M."/>
            <person name="Akashi H."/>
            <person name="Anderson W.W."/>
            <person name="Aquadro C.F."/>
            <person name="Ardell D.H."/>
            <person name="Arguello R."/>
            <person name="Artieri C.G."/>
            <person name="Barbash D.A."/>
            <person name="Barker D."/>
            <person name="Barsanti P."/>
            <person name="Batterham P."/>
            <person name="Batzoglou S."/>
            <person name="Begun D."/>
            <person name="Bhutkar A."/>
            <person name="Blanco E."/>
            <person name="Bosak S.A."/>
            <person name="Bradley R.K."/>
            <person name="Brand A.D."/>
            <person name="Brent M.R."/>
            <person name="Brooks A.N."/>
            <person name="Brown R.H."/>
            <person name="Butlin R.K."/>
            <person name="Caggese C."/>
            <person name="Calvi B.R."/>
            <person name="Bernardo de Carvalho A."/>
            <person name="Caspi A."/>
            <person name="Castrezana S."/>
            <person name="Celniker S.E."/>
            <person name="Chang J.L."/>
            <person name="Chapple C."/>
            <person name="Chatterji S."/>
            <person name="Chinwalla A."/>
            <person name="Civetta A."/>
            <person name="Clifton S.W."/>
            <person name="Comeron J.M."/>
            <person name="Costello J.C."/>
            <person name="Coyne J.A."/>
            <person name="Daub J."/>
            <person name="David R.G."/>
            <person name="Delcher A.L."/>
            <person name="Delehaunty K."/>
            <person name="Do C.B."/>
            <person name="Ebling H."/>
            <person name="Edwards K."/>
            <person name="Eickbush T."/>
            <person name="Evans J.D."/>
            <person name="Filipski A."/>
            <person name="Findeiss S."/>
            <person name="Freyhult E."/>
            <person name="Fulton L."/>
            <person name="Fulton R."/>
            <person name="Garcia A.C."/>
            <person name="Gardiner A."/>
            <person name="Garfield D.A."/>
            <person name="Garvin B.E."/>
            <person name="Gibson G."/>
            <person name="Gilbert D."/>
            <person name="Gnerre S."/>
            <person name="Godfrey J."/>
            <person name="Good R."/>
            <person name="Gotea V."/>
            <person name="Gravely B."/>
            <person name="Greenberg A.J."/>
            <person name="Griffiths-Jones S."/>
            <person name="Gross S."/>
            <person name="Guigo R."/>
            <person name="Gustafson E.A."/>
            <person name="Haerty W."/>
            <person name="Hahn M.W."/>
            <person name="Halligan D.L."/>
            <person name="Halpern A.L."/>
            <person name="Halter G.M."/>
            <person name="Han M.V."/>
            <person name="Heger A."/>
            <person name="Hillier L."/>
            <person name="Hinrichs A.S."/>
            <person name="Holmes I."/>
            <person name="Hoskins R.A."/>
            <person name="Hubisz M.J."/>
            <person name="Hultmark D."/>
            <person name="Huntley M.A."/>
            <person name="Jaffe D.B."/>
            <person name="Jagadeeshan S."/>
            <person name="Jeck W.R."/>
            <person name="Johnson J."/>
            <person name="Jones C.D."/>
            <person name="Jordan W.C."/>
            <person name="Karpen G.H."/>
            <person name="Kataoka E."/>
            <person name="Keightley P.D."/>
            <person name="Kheradpour P."/>
            <person name="Kirkness E.F."/>
            <person name="Koerich L.B."/>
            <person name="Kristiansen K."/>
            <person name="Kudrna D."/>
            <person name="Kulathinal R.J."/>
            <person name="Kumar S."/>
            <person name="Kwok R."/>
            <person name="Lander E."/>
            <person name="Langley C.H."/>
            <person name="Lapoint R."/>
            <person name="Lazzaro B.P."/>
            <person name="Lee S.J."/>
            <person name="Levesque L."/>
            <person name="Li R."/>
            <person name="Lin C.F."/>
            <person name="Lin M.F."/>
            <person name="Lindblad-Toh K."/>
            <person name="Llopart A."/>
            <person name="Long M."/>
            <person name="Low L."/>
            <person name="Lozovsky E."/>
            <person name="Lu J."/>
            <person name="Luo M."/>
            <person name="Machado C.A."/>
            <person name="Makalowski W."/>
            <person name="Marzo M."/>
            <person name="Matsuda M."/>
            <person name="Matzkin L."/>
            <person name="McAllister B."/>
            <person name="McBride C.S."/>
            <person name="McKernan B."/>
            <person name="McKernan K."/>
            <person name="Mendez-Lago M."/>
            <person name="Minx P."/>
            <person name="Mollenhauer M.U."/>
            <person name="Montooth K."/>
            <person name="Mount S.M."/>
            <person name="Mu X."/>
            <person name="Myers E."/>
            <person name="Negre B."/>
            <person name="Newfeld S."/>
            <person name="Nielsen R."/>
            <person name="Noor M.A."/>
            <person name="O'Grady P."/>
            <person name="Pachter L."/>
            <person name="Papaceit M."/>
            <person name="Parisi M.J."/>
            <person name="Parisi M."/>
            <person name="Parts L."/>
            <person name="Pedersen J.S."/>
            <person name="Pesole G."/>
            <person name="Phillippy A.M."/>
            <person name="Ponting C.P."/>
            <person name="Pop M."/>
            <person name="Porcelli D."/>
            <person name="Powell J.R."/>
            <person name="Prohaska S."/>
            <person name="Pruitt K."/>
            <person name="Puig M."/>
            <person name="Quesneville H."/>
            <person name="Ram K.R."/>
            <person name="Rand D."/>
            <person name="Rasmussen M.D."/>
            <person name="Reed L.K."/>
            <person name="Reenan R."/>
            <person name="Reily A."/>
            <person name="Remington K.A."/>
            <person name="Rieger T.T."/>
            <person name="Ritchie M.G."/>
            <person name="Robin C."/>
            <person name="Rogers Y.H."/>
            <person name="Rohde C."/>
            <person name="Rozas J."/>
            <person name="Rubenfield M.J."/>
            <person name="Ruiz A."/>
            <person name="Russo S."/>
            <person name="Salzberg S.L."/>
            <person name="Sanchez-Gracia A."/>
            <person name="Saranga D.J."/>
            <person name="Sato H."/>
            <person name="Schaeffer S.W."/>
            <person name="Schatz M.C."/>
            <person name="Schlenke T."/>
            <person name="Schwartz R."/>
            <person name="Segarra C."/>
            <person name="Singh R.S."/>
            <person name="Sirot L."/>
            <person name="Sirota M."/>
            <person name="Sisneros N.B."/>
            <person name="Smith C.D."/>
            <person name="Smith T.F."/>
            <person name="Spieth J."/>
            <person name="Stage D.E."/>
            <person name="Stark A."/>
            <person name="Stephan W."/>
            <person name="Strausberg R.L."/>
            <person name="Strempel S."/>
            <person name="Sturgill D."/>
            <person name="Sutton G."/>
            <person name="Sutton G.G."/>
            <person name="Tao W."/>
            <person name="Teichmann S."/>
            <person name="Tobari Y.N."/>
            <person name="Tomimura Y."/>
            <person name="Tsolas J.M."/>
            <person name="Valente V.L."/>
            <person name="Venter E."/>
            <person name="Venter J.C."/>
            <person name="Vicario S."/>
            <person name="Vieira F.G."/>
            <person name="Vilella A.J."/>
            <person name="Villasante A."/>
            <person name="Walenz B."/>
            <person name="Wang J."/>
            <person name="Wasserman M."/>
            <person name="Watts T."/>
            <person name="Wilson D."/>
            <person name="Wilson R.K."/>
            <person name="Wing R.A."/>
            <person name="Wolfner M.F."/>
            <person name="Wong A."/>
            <person name="Wong G.K."/>
            <person name="Wu C.I."/>
            <person name="Wu G."/>
            <person name="Yamamoto D."/>
            <person name="Yang H.P."/>
            <person name="Yang S.P."/>
            <person name="Yorke J.A."/>
            <person name="Yoshida K."/>
            <person name="Zdobnov E."/>
            <person name="Zhang P."/>
            <person name="Zhang Y."/>
            <person name="Zimin A.V."/>
            <person name="Baldwin J."/>
            <person name="Abdouelleil A."/>
            <person name="Abdulkadir J."/>
            <person name="Abebe A."/>
            <person name="Abera B."/>
            <person name="Abreu J."/>
            <person name="Acer S.C."/>
            <person name="Aftuck L."/>
            <person name="Alexander A."/>
            <person name="An P."/>
            <person name="Anderson E."/>
            <person name="Anderson S."/>
            <person name="Arachi H."/>
            <person name="Azer M."/>
            <person name="Bachantsang P."/>
            <person name="Barry A."/>
            <person name="Bayul T."/>
            <person name="Berlin A."/>
            <person name="Bessette D."/>
            <person name="Bloom T."/>
            <person name="Blye J."/>
            <person name="Boguslavskiy L."/>
            <person name="Bonnet C."/>
            <person name="Boukhgalter B."/>
            <person name="Bourzgui I."/>
            <person name="Brown A."/>
            <person name="Cahill P."/>
            <person name="Channer S."/>
            <person name="Cheshatsang Y."/>
            <person name="Chuda L."/>
            <person name="Citroen M."/>
            <person name="Collymore A."/>
            <person name="Cooke P."/>
            <person name="Costello M."/>
            <person name="D'Aco K."/>
            <person name="Daza R."/>
            <person name="De Haan G."/>
            <person name="DeGray S."/>
            <person name="DeMaso C."/>
            <person name="Dhargay N."/>
            <person name="Dooley K."/>
            <person name="Dooley E."/>
            <person name="Doricent M."/>
            <person name="Dorje P."/>
            <person name="Dorjee K."/>
            <person name="Dupes A."/>
            <person name="Elong R."/>
            <person name="Falk J."/>
            <person name="Farina A."/>
            <person name="Faro S."/>
            <person name="Ferguson D."/>
            <person name="Fisher S."/>
            <person name="Foley C.D."/>
            <person name="Franke A."/>
            <person name="Friedrich D."/>
            <person name="Gadbois L."/>
            <person name="Gearin G."/>
            <person name="Gearin C.R."/>
            <person name="Giannoukos G."/>
            <person name="Goode T."/>
            <person name="Graham J."/>
            <person name="Grandbois E."/>
            <person name="Grewal S."/>
            <person name="Gyaltsen K."/>
            <person name="Hafez N."/>
            <person name="Hagos B."/>
            <person name="Hall J."/>
            <person name="Henson C."/>
            <person name="Hollinger A."/>
            <person name="Honan T."/>
            <person name="Huard M.D."/>
            <person name="Hughes L."/>
            <person name="Hurhula B."/>
            <person name="Husby M.E."/>
            <person name="Kamat A."/>
            <person name="Kanga B."/>
            <person name="Kashin S."/>
            <person name="Khazanovich D."/>
            <person name="Kisner P."/>
            <person name="Lance K."/>
            <person name="Lara M."/>
            <person name="Lee W."/>
            <person name="Lennon N."/>
            <person name="Letendre F."/>
            <person name="LeVine R."/>
            <person name="Lipovsky A."/>
            <person name="Liu X."/>
            <person name="Liu J."/>
            <person name="Liu S."/>
            <person name="Lokyitsang T."/>
            <person name="Lokyitsang Y."/>
            <person name="Lubonja R."/>
            <person name="Lui A."/>
            <person name="MacDonald P."/>
            <person name="Magnisalis V."/>
            <person name="Maru K."/>
            <person name="Matthews C."/>
            <person name="McCusker W."/>
            <person name="McDonough S."/>
            <person name="Mehta T."/>
            <person name="Meldrim J."/>
            <person name="Meneus L."/>
            <person name="Mihai O."/>
            <person name="Mihalev A."/>
            <person name="Mihova T."/>
            <person name="Mittelman R."/>
            <person name="Mlenga V."/>
            <person name="Montmayeur A."/>
            <person name="Mulrain L."/>
            <person name="Navidi A."/>
            <person name="Naylor J."/>
            <person name="Negash T."/>
            <person name="Nguyen T."/>
            <person name="Nguyen N."/>
            <person name="Nicol R."/>
            <person name="Norbu C."/>
            <person name="Norbu N."/>
            <person name="Novod N."/>
            <person name="O'Neill B."/>
            <person name="Osman S."/>
            <person name="Markiewicz E."/>
            <person name="Oyono O.L."/>
            <person name="Patti C."/>
            <person name="Phunkhang P."/>
            <person name="Pierre F."/>
            <person name="Priest M."/>
            <person name="Raghuraman S."/>
            <person name="Rege F."/>
            <person name="Reyes R."/>
            <person name="Rise C."/>
            <person name="Rogov P."/>
            <person name="Ross K."/>
            <person name="Ryan E."/>
            <person name="Settipalli S."/>
            <person name="Shea T."/>
            <person name="Sherpa N."/>
            <person name="Shi L."/>
            <person name="Shih D."/>
            <person name="Sparrow T."/>
            <person name="Spaulding J."/>
            <person name="Stalker J."/>
            <person name="Stange-Thomann N."/>
            <person name="Stavropoulos S."/>
            <person name="Stone C."/>
            <person name="Strader C."/>
            <person name="Tesfaye S."/>
            <person name="Thomson T."/>
            <person name="Thoulutsang Y."/>
            <person name="Thoulutsang D."/>
            <person name="Topham K."/>
            <person name="Topping I."/>
            <person name="Tsamla T."/>
            <person name="Vassiliev H."/>
            <person name="Vo A."/>
            <person name="Wangchuk T."/>
            <person name="Wangdi T."/>
            <person name="Weiand M."/>
            <person name="Wilkinson J."/>
            <person name="Wilson A."/>
            <person name="Yadav S."/>
            <person name="Young G."/>
            <person name="Yu Q."/>
            <person name="Zembek L."/>
            <person name="Zhong D."/>
            <person name="Zimmer A."/>
            <person name="Zwirko Z."/>
            <person name="Jaffe D.B."/>
            <person name="Alvarez P."/>
            <person name="Brockman W."/>
            <person name="Butler J."/>
            <person name="Chin C."/>
            <person name="Gnerre S."/>
            <person name="Grabherr M."/>
            <person name="Kleber M."/>
            <person name="Mauceli E."/>
            <person name="MacCallum I."/>
        </authorList>
    </citation>
    <scope>NUCLEOTIDE SEQUENCE [LARGE SCALE GENOMIC DNA]</scope>
    <source>
        <strain evidence="2">Rob3c / Tucson 14021-0248.25</strain>
    </source>
</reference>
<proteinExistence type="predicted"/>
<name>B4HG77_DROSE</name>
<keyword evidence="2" id="KW-1185">Reference proteome</keyword>
<organism evidence="2">
    <name type="scientific">Drosophila sechellia</name>
    <name type="common">Fruit fly</name>
    <dbReference type="NCBI Taxonomy" id="7238"/>
    <lineage>
        <taxon>Eukaryota</taxon>
        <taxon>Metazoa</taxon>
        <taxon>Ecdysozoa</taxon>
        <taxon>Arthropoda</taxon>
        <taxon>Hexapoda</taxon>
        <taxon>Insecta</taxon>
        <taxon>Pterygota</taxon>
        <taxon>Neoptera</taxon>
        <taxon>Endopterygota</taxon>
        <taxon>Diptera</taxon>
        <taxon>Brachycera</taxon>
        <taxon>Muscomorpha</taxon>
        <taxon>Ephydroidea</taxon>
        <taxon>Drosophilidae</taxon>
        <taxon>Drosophila</taxon>
        <taxon>Sophophora</taxon>
    </lineage>
</organism>
<dbReference type="HOGENOM" id="CLU_2212674_0_0_1"/>
<sequence length="107" mass="11966">MMEGSSQRNVHYSSYTLDRTSPLRSRAQDWPSWVFLAWHIAGWPGIELRTVDWAEVESHIVVQLDEVAELETVGEVVDTRVALELASPQADRAFVAFAGNGAKLVKI</sequence>
<evidence type="ECO:0000313" key="1">
    <source>
        <dbReference type="EMBL" id="EDW41323.1"/>
    </source>
</evidence>
<dbReference type="AlphaFoldDB" id="B4HG77"/>
<protein>
    <submittedName>
        <fullName evidence="1">GM24624</fullName>
    </submittedName>
</protein>
<gene>
    <name evidence="1" type="primary">Dsec\GM24624</name>
    <name evidence="1" type="ORF">Dsec_GM24624</name>
</gene>